<dbReference type="PROSITE" id="PS50071">
    <property type="entry name" value="HOMEOBOX_2"/>
    <property type="match status" value="1"/>
</dbReference>
<keyword evidence="4 6" id="KW-0371">Homeobox</keyword>
<dbReference type="GO" id="GO:0000978">
    <property type="term" value="F:RNA polymerase II cis-regulatory region sequence-specific DNA binding"/>
    <property type="evidence" value="ECO:0007669"/>
    <property type="project" value="TreeGrafter"/>
</dbReference>
<dbReference type="Proteomes" id="UP000838756">
    <property type="component" value="Unassembled WGS sequence"/>
</dbReference>
<evidence type="ECO:0000256" key="4">
    <source>
        <dbReference type="ARBA" id="ARBA00023155"/>
    </source>
</evidence>
<evidence type="ECO:0000259" key="8">
    <source>
        <dbReference type="PROSITE" id="PS50071"/>
    </source>
</evidence>
<keyword evidence="3 6" id="KW-0238">DNA-binding</keyword>
<dbReference type="CDD" id="cd00086">
    <property type="entry name" value="homeodomain"/>
    <property type="match status" value="1"/>
</dbReference>
<dbReference type="GO" id="GO:0007517">
    <property type="term" value="P:muscle organ development"/>
    <property type="evidence" value="ECO:0007669"/>
    <property type="project" value="TreeGrafter"/>
</dbReference>
<feature type="region of interest" description="Disordered" evidence="7">
    <location>
        <begin position="201"/>
        <end position="259"/>
    </location>
</feature>
<dbReference type="SMART" id="SM00389">
    <property type="entry name" value="HOX"/>
    <property type="match status" value="1"/>
</dbReference>
<evidence type="ECO:0000256" key="6">
    <source>
        <dbReference type="PROSITE-ProRule" id="PRU00108"/>
    </source>
</evidence>
<dbReference type="EMBL" id="CAKXAJ010025404">
    <property type="protein sequence ID" value="CAH2238844.1"/>
    <property type="molecule type" value="Genomic_DNA"/>
</dbReference>
<dbReference type="InterPro" id="IPR008422">
    <property type="entry name" value="KN_HD"/>
</dbReference>
<comment type="similarity">
    <text evidence="2">Belongs to the TALE/IRO homeobox family.</text>
</comment>
<dbReference type="GO" id="GO:0000981">
    <property type="term" value="F:DNA-binding transcription factor activity, RNA polymerase II-specific"/>
    <property type="evidence" value="ECO:0007669"/>
    <property type="project" value="TreeGrafter"/>
</dbReference>
<evidence type="ECO:0000256" key="5">
    <source>
        <dbReference type="ARBA" id="ARBA00023242"/>
    </source>
</evidence>
<dbReference type="Gene3D" id="1.10.10.60">
    <property type="entry name" value="Homeodomain-like"/>
    <property type="match status" value="1"/>
</dbReference>
<name>A0A8S4RNI7_9NEOP</name>
<feature type="region of interest" description="Disordered" evidence="7">
    <location>
        <begin position="71"/>
        <end position="91"/>
    </location>
</feature>
<dbReference type="GO" id="GO:0005634">
    <property type="term" value="C:nucleus"/>
    <property type="evidence" value="ECO:0007669"/>
    <property type="project" value="UniProtKB-SubCell"/>
</dbReference>
<organism evidence="9 10">
    <name type="scientific">Pararge aegeria aegeria</name>
    <dbReference type="NCBI Taxonomy" id="348720"/>
    <lineage>
        <taxon>Eukaryota</taxon>
        <taxon>Metazoa</taxon>
        <taxon>Ecdysozoa</taxon>
        <taxon>Arthropoda</taxon>
        <taxon>Hexapoda</taxon>
        <taxon>Insecta</taxon>
        <taxon>Pterygota</taxon>
        <taxon>Neoptera</taxon>
        <taxon>Endopterygota</taxon>
        <taxon>Lepidoptera</taxon>
        <taxon>Glossata</taxon>
        <taxon>Ditrysia</taxon>
        <taxon>Papilionoidea</taxon>
        <taxon>Nymphalidae</taxon>
        <taxon>Satyrinae</taxon>
        <taxon>Satyrini</taxon>
        <taxon>Parargina</taxon>
        <taxon>Pararge</taxon>
    </lineage>
</organism>
<comment type="caution">
    <text evidence="9">The sequence shown here is derived from an EMBL/GenBank/DDBJ whole genome shotgun (WGS) entry which is preliminary data.</text>
</comment>
<evidence type="ECO:0000313" key="9">
    <source>
        <dbReference type="EMBL" id="CAH2238844.1"/>
    </source>
</evidence>
<keyword evidence="5 6" id="KW-0539">Nucleus</keyword>
<dbReference type="InterPro" id="IPR001356">
    <property type="entry name" value="HD"/>
</dbReference>
<dbReference type="GO" id="GO:0001654">
    <property type="term" value="P:eye development"/>
    <property type="evidence" value="ECO:0007669"/>
    <property type="project" value="UniProtKB-ARBA"/>
</dbReference>
<evidence type="ECO:0000256" key="7">
    <source>
        <dbReference type="SAM" id="MobiDB-lite"/>
    </source>
</evidence>
<gene>
    <name evidence="9" type="primary">jg6831</name>
    <name evidence="9" type="ORF">PAEG_LOCUS15880</name>
</gene>
<evidence type="ECO:0000256" key="2">
    <source>
        <dbReference type="ARBA" id="ARBA00008446"/>
    </source>
</evidence>
<dbReference type="GO" id="GO:0048646">
    <property type="term" value="P:anatomical structure formation involved in morphogenesis"/>
    <property type="evidence" value="ECO:0007669"/>
    <property type="project" value="UniProtKB-ARBA"/>
</dbReference>
<accession>A0A8S4RNI7</accession>
<proteinExistence type="inferred from homology"/>
<dbReference type="SUPFAM" id="SSF46689">
    <property type="entry name" value="Homeodomain-like"/>
    <property type="match status" value="1"/>
</dbReference>
<protein>
    <submittedName>
        <fullName evidence="9">Jg6831 protein</fullName>
    </submittedName>
</protein>
<feature type="DNA-binding region" description="Homeobox" evidence="6">
    <location>
        <begin position="106"/>
        <end position="168"/>
    </location>
</feature>
<dbReference type="PANTHER" id="PTHR11211:SF3">
    <property type="entry name" value="HOMEOBOX PROTEIN MOHAWK"/>
    <property type="match status" value="1"/>
</dbReference>
<evidence type="ECO:0000256" key="1">
    <source>
        <dbReference type="ARBA" id="ARBA00004123"/>
    </source>
</evidence>
<feature type="compositionally biased region" description="Basic and acidic residues" evidence="7">
    <location>
        <begin position="71"/>
        <end position="87"/>
    </location>
</feature>
<dbReference type="OrthoDB" id="21495at2759"/>
<keyword evidence="10" id="KW-1185">Reference proteome</keyword>
<dbReference type="InterPro" id="IPR009057">
    <property type="entry name" value="Homeodomain-like_sf"/>
</dbReference>
<evidence type="ECO:0000256" key="3">
    <source>
        <dbReference type="ARBA" id="ARBA00023125"/>
    </source>
</evidence>
<comment type="subcellular location">
    <subcellularLocation>
        <location evidence="1 6">Nucleus</location>
    </subcellularLocation>
</comment>
<dbReference type="AlphaFoldDB" id="A0A8S4RNI7"/>
<evidence type="ECO:0000313" key="10">
    <source>
        <dbReference type="Proteomes" id="UP000838756"/>
    </source>
</evidence>
<dbReference type="GO" id="GO:0048468">
    <property type="term" value="P:cell development"/>
    <property type="evidence" value="ECO:0007669"/>
    <property type="project" value="TreeGrafter"/>
</dbReference>
<feature type="domain" description="Homeobox" evidence="8">
    <location>
        <begin position="104"/>
        <end position="167"/>
    </location>
</feature>
<dbReference type="PANTHER" id="PTHR11211">
    <property type="entry name" value="IROQUOIS-CLASS HOMEODOMAIN PROTEIN IRX"/>
    <property type="match status" value="1"/>
</dbReference>
<feature type="compositionally biased region" description="Polar residues" evidence="7">
    <location>
        <begin position="249"/>
        <end position="259"/>
    </location>
</feature>
<reference evidence="9" key="1">
    <citation type="submission" date="2022-03" db="EMBL/GenBank/DDBJ databases">
        <authorList>
            <person name="Lindestad O."/>
        </authorList>
    </citation>
    <scope>NUCLEOTIDE SEQUENCE</scope>
</reference>
<dbReference type="Pfam" id="PF05920">
    <property type="entry name" value="Homeobox_KN"/>
    <property type="match status" value="1"/>
</dbReference>
<dbReference type="GO" id="GO:0009887">
    <property type="term" value="P:animal organ morphogenesis"/>
    <property type="evidence" value="ECO:0007669"/>
    <property type="project" value="UniProtKB-ARBA"/>
</dbReference>
<sequence length="342" mass="39239">MNLQQGAAMRPRVASVALSRAAIFTLPASFPALAHRSRSIPRSVKFRGTSCVASCVTSEKRIPMTLIQRPSEAKVEKMDSPKEDNGKSMRPVRNRRYTRRCLVAGQRPQKRLFTPEIKRYLKDWLVRRRENPYPNREEKKHLSRETGLTYIQICNWFANWRRKLKNVNADRNQLTWGHLIRTYNDRAQGNVEQFSICSDDSIWSEPEPTSPGLEPLDSDERFEQSPDSAITYKQDDTDGSSTSQDKYENFNNNSNEIQPCDKSNCNNKAMTSPILLSKWLESAARFQPSEANYSWWAEARRRKQETKTQRVGLNAIRHDRDEVEAAVALTALATASSRVTAL</sequence>